<feature type="binding site" evidence="6">
    <location>
        <position position="319"/>
    </location>
    <ligand>
        <name>carbamoyl phosphate</name>
        <dbReference type="ChEBI" id="CHEBI:58228"/>
    </ligand>
</feature>
<reference evidence="10" key="1">
    <citation type="journal article" date="2019" name="Int. J. Syst. Evol. Microbiol.">
        <title>The Global Catalogue of Microorganisms (GCM) 10K type strain sequencing project: providing services to taxonomists for standard genome sequencing and annotation.</title>
        <authorList>
            <consortium name="The Broad Institute Genomics Platform"/>
            <consortium name="The Broad Institute Genome Sequencing Center for Infectious Disease"/>
            <person name="Wu L."/>
            <person name="Ma J."/>
        </authorList>
    </citation>
    <scope>NUCLEOTIDE SEQUENCE [LARGE SCALE GENOMIC DNA]</scope>
    <source>
        <strain evidence="10">JCM 6923</strain>
    </source>
</reference>
<dbReference type="Proteomes" id="UP001501721">
    <property type="component" value="Unassembled WGS sequence"/>
</dbReference>
<comment type="function">
    <text evidence="1">Reversibly catalyzes the transfer of the carbamoyl group from carbamoyl phosphate (CP) to the N(epsilon) atom of ornithine (ORN) to produce L-citrulline.</text>
</comment>
<feature type="domain" description="Aspartate/ornithine carbamoyltransferase carbamoyl-P binding" evidence="8">
    <location>
        <begin position="8"/>
        <end position="148"/>
    </location>
</feature>
<dbReference type="InterPro" id="IPR006131">
    <property type="entry name" value="Asp_carbamoyltransf_Asp/Orn-bd"/>
</dbReference>
<dbReference type="Pfam" id="PF02729">
    <property type="entry name" value="OTCace_N"/>
    <property type="match status" value="1"/>
</dbReference>
<evidence type="ECO:0000259" key="8">
    <source>
        <dbReference type="Pfam" id="PF02729"/>
    </source>
</evidence>
<evidence type="ECO:0000256" key="5">
    <source>
        <dbReference type="ARBA" id="ARBA00048772"/>
    </source>
</evidence>
<dbReference type="Pfam" id="PF00185">
    <property type="entry name" value="OTCace"/>
    <property type="match status" value="1"/>
</dbReference>
<evidence type="ECO:0000313" key="9">
    <source>
        <dbReference type="EMBL" id="GAA2479819.1"/>
    </source>
</evidence>
<evidence type="ECO:0000256" key="1">
    <source>
        <dbReference type="ARBA" id="ARBA00003822"/>
    </source>
</evidence>
<evidence type="ECO:0000256" key="4">
    <source>
        <dbReference type="ARBA" id="ARBA00022679"/>
    </source>
</evidence>
<dbReference type="PANTHER" id="PTHR45753:SF2">
    <property type="entry name" value="ORNITHINE CARBAMOYLTRANSFERASE"/>
    <property type="match status" value="1"/>
</dbReference>
<dbReference type="EMBL" id="BAAATL010000010">
    <property type="protein sequence ID" value="GAA2479819.1"/>
    <property type="molecule type" value="Genomic_DNA"/>
</dbReference>
<dbReference type="PROSITE" id="PS00097">
    <property type="entry name" value="CARBAMOYLTRANSFERASE"/>
    <property type="match status" value="1"/>
</dbReference>
<dbReference type="InterPro" id="IPR024904">
    <property type="entry name" value="OTCase_ArgI"/>
</dbReference>
<feature type="binding site" evidence="6">
    <location>
        <position position="168"/>
    </location>
    <ligand>
        <name>L-ornithine</name>
        <dbReference type="ChEBI" id="CHEBI:46911"/>
    </ligand>
</feature>
<dbReference type="InterPro" id="IPR006132">
    <property type="entry name" value="Asp/Orn_carbamoyltranf_P-bd"/>
</dbReference>
<sequence length="340" mass="36848">MTIDLRGRSYLSELDFTAAEIGHLLDLAADLKAARRAGTEQPRLTGRQLALIFEKTSTRTRCAFEVAAREQGAATTYLGPGDTHLGGKESVADTARVLGRMFDGIEYRGSAQSIVADLAAHSGVPVYNGLTDTAHPTQSLCDVFTMRERSTKPLSEIGYCYLGDARNNMGNSLLSMGALLGMDIRIAAPRALWPAADLVATCRAQAERSGARIALTEDVETAVRGADFLHTDVWVSMGEPAETWKERIDLLLPYQVNATTLAATGNPDVAFMHCLPSLHDDRTRLGRELRDTYGLTGLEVTDEVFSSPRSLVFDQAENRLHTIKAILVATLANRPGVVEG</sequence>
<dbReference type="Gene3D" id="3.40.50.1370">
    <property type="entry name" value="Aspartate/ornithine carbamoyltransferase"/>
    <property type="match status" value="2"/>
</dbReference>
<proteinExistence type="inferred from homology"/>
<feature type="domain" description="Aspartate/ornithine carbamoyltransferase Asp/Orn-binding" evidence="7">
    <location>
        <begin position="156"/>
        <end position="329"/>
    </location>
</feature>
<feature type="binding site" evidence="6">
    <location>
        <position position="108"/>
    </location>
    <ligand>
        <name>carbamoyl phosphate</name>
        <dbReference type="ChEBI" id="CHEBI:58228"/>
    </ligand>
</feature>
<comment type="subcellular location">
    <subcellularLocation>
        <location evidence="6">Cytoplasm</location>
    </subcellularLocation>
</comment>
<protein>
    <recommendedName>
        <fullName evidence="3 6">Ornithine carbamoyltransferase</fullName>
        <shortName evidence="6">OTCase</shortName>
        <ecNumber evidence="3 6">2.1.3.3</ecNumber>
    </recommendedName>
</protein>
<keyword evidence="6" id="KW-0963">Cytoplasm</keyword>
<dbReference type="InterPro" id="IPR006130">
    <property type="entry name" value="Asp/Orn_carbamoylTrfase"/>
</dbReference>
<keyword evidence="10" id="KW-1185">Reference proteome</keyword>
<comment type="similarity">
    <text evidence="2 6">Belongs to the aspartate/ornithine carbamoyltransferase superfamily. OTCase family.</text>
</comment>
<evidence type="ECO:0000259" key="7">
    <source>
        <dbReference type="Pfam" id="PF00185"/>
    </source>
</evidence>
<evidence type="ECO:0000313" key="10">
    <source>
        <dbReference type="Proteomes" id="UP001501721"/>
    </source>
</evidence>
<feature type="binding site" evidence="6">
    <location>
        <begin position="135"/>
        <end position="138"/>
    </location>
    <ligand>
        <name>carbamoyl phosphate</name>
        <dbReference type="ChEBI" id="CHEBI:58228"/>
    </ligand>
</feature>
<comment type="catalytic activity">
    <reaction evidence="5 6">
        <text>carbamoyl phosphate + L-ornithine = L-citrulline + phosphate + H(+)</text>
        <dbReference type="Rhea" id="RHEA:19513"/>
        <dbReference type="ChEBI" id="CHEBI:15378"/>
        <dbReference type="ChEBI" id="CHEBI:43474"/>
        <dbReference type="ChEBI" id="CHEBI:46911"/>
        <dbReference type="ChEBI" id="CHEBI:57743"/>
        <dbReference type="ChEBI" id="CHEBI:58228"/>
        <dbReference type="EC" id="2.1.3.3"/>
    </reaction>
</comment>
<evidence type="ECO:0000256" key="3">
    <source>
        <dbReference type="ARBA" id="ARBA00013007"/>
    </source>
</evidence>
<name>A0ABP5YHT2_9ACTN</name>
<keyword evidence="4 6" id="KW-0808">Transferase</keyword>
<comment type="caution">
    <text evidence="6">Lacks conserved residue(s) required for the propagation of feature annotation.</text>
</comment>
<feature type="binding site" evidence="6">
    <location>
        <begin position="274"/>
        <end position="275"/>
    </location>
    <ligand>
        <name>carbamoyl phosphate</name>
        <dbReference type="ChEBI" id="CHEBI:58228"/>
    </ligand>
</feature>
<feature type="binding site" evidence="6">
    <location>
        <position position="232"/>
    </location>
    <ligand>
        <name>L-ornithine</name>
        <dbReference type="ChEBI" id="CHEBI:46911"/>
    </ligand>
</feature>
<dbReference type="PRINTS" id="PR00102">
    <property type="entry name" value="OTCASE"/>
</dbReference>
<evidence type="ECO:0000256" key="2">
    <source>
        <dbReference type="ARBA" id="ARBA00007805"/>
    </source>
</evidence>
<dbReference type="InterPro" id="IPR036901">
    <property type="entry name" value="Asp/Orn_carbamoylTrfase_sf"/>
</dbReference>
<evidence type="ECO:0000256" key="6">
    <source>
        <dbReference type="HAMAP-Rule" id="MF_01109"/>
    </source>
</evidence>
<accession>A0ABP5YHT2</accession>
<dbReference type="HAMAP" id="MF_01109">
    <property type="entry name" value="OTCase"/>
    <property type="match status" value="1"/>
</dbReference>
<dbReference type="PRINTS" id="PR00100">
    <property type="entry name" value="AOTCASE"/>
</dbReference>
<feature type="binding site" evidence="6">
    <location>
        <begin position="57"/>
        <end position="60"/>
    </location>
    <ligand>
        <name>carbamoyl phosphate</name>
        <dbReference type="ChEBI" id="CHEBI:58228"/>
    </ligand>
</feature>
<dbReference type="EC" id="2.1.3.3" evidence="3 6"/>
<gene>
    <name evidence="9" type="primary">argF_3</name>
    <name evidence="9" type="ORF">GCM10010422_25260</name>
</gene>
<organism evidence="9 10">
    <name type="scientific">Streptomyces graminearus</name>
    <dbReference type="NCBI Taxonomy" id="284030"/>
    <lineage>
        <taxon>Bacteria</taxon>
        <taxon>Bacillati</taxon>
        <taxon>Actinomycetota</taxon>
        <taxon>Actinomycetes</taxon>
        <taxon>Kitasatosporales</taxon>
        <taxon>Streptomycetaceae</taxon>
        <taxon>Streptomyces</taxon>
    </lineage>
</organism>
<dbReference type="SUPFAM" id="SSF53671">
    <property type="entry name" value="Aspartate/ornithine carbamoyltransferase"/>
    <property type="match status" value="1"/>
</dbReference>
<dbReference type="NCBIfam" id="TIGR00658">
    <property type="entry name" value="orni_carb_tr"/>
    <property type="match status" value="1"/>
</dbReference>
<comment type="caution">
    <text evidence="9">The sequence shown here is derived from an EMBL/GenBank/DDBJ whole genome shotgun (WGS) entry which is preliminary data.</text>
</comment>
<dbReference type="RefSeq" id="WP_346080887.1">
    <property type="nucleotide sequence ID" value="NZ_BAAATL010000010.1"/>
</dbReference>
<feature type="binding site" evidence="6">
    <location>
        <begin position="236"/>
        <end position="237"/>
    </location>
    <ligand>
        <name>L-ornithine</name>
        <dbReference type="ChEBI" id="CHEBI:46911"/>
    </ligand>
</feature>
<dbReference type="PANTHER" id="PTHR45753">
    <property type="entry name" value="ORNITHINE CARBAMOYLTRANSFERASE, MITOCHONDRIAL"/>
    <property type="match status" value="1"/>
</dbReference>
<dbReference type="InterPro" id="IPR002292">
    <property type="entry name" value="Orn/put_carbamltrans"/>
</dbReference>